<dbReference type="Proteomes" id="UP000601435">
    <property type="component" value="Unassembled WGS sequence"/>
</dbReference>
<proteinExistence type="predicted"/>
<keyword evidence="3" id="KW-1185">Reference proteome</keyword>
<sequence length="302" mass="32494">MAALAWMLFSLAAGAADARHLRGLRGLSEDLGSLLREDVAKAASFILKTFDIEGTQGGAPAASVDTTASGAHLVQELLSNKELTELIMLRPKQNGLVQSGRLYDIQMKAAHVGKGTHVSTQGGLVTFSVEDLSVEVHCHYDLRLSSFGYKETGNVRARLFGDSMSLNFPVEGSGPGGCHFGKGLDLEVLNATSDHDALNVAITDILSSNMLDLCTEIVQEMESGLCRNLLEPRAQQPNFMHKPMGKGESMWPLVLGTTFLCCGRLAPQAWSHTEAHTSSEESHSDVENQFLGLSNVTPISQK</sequence>
<dbReference type="AlphaFoldDB" id="A0A813B513"/>
<dbReference type="EMBL" id="CAJNJA010066780">
    <property type="protein sequence ID" value="CAE7890430.1"/>
    <property type="molecule type" value="Genomic_DNA"/>
</dbReference>
<evidence type="ECO:0008006" key="4">
    <source>
        <dbReference type="Google" id="ProtNLM"/>
    </source>
</evidence>
<evidence type="ECO:0000313" key="3">
    <source>
        <dbReference type="Proteomes" id="UP000601435"/>
    </source>
</evidence>
<organism evidence="2 3">
    <name type="scientific">Symbiodinium necroappetens</name>
    <dbReference type="NCBI Taxonomy" id="1628268"/>
    <lineage>
        <taxon>Eukaryota</taxon>
        <taxon>Sar</taxon>
        <taxon>Alveolata</taxon>
        <taxon>Dinophyceae</taxon>
        <taxon>Suessiales</taxon>
        <taxon>Symbiodiniaceae</taxon>
        <taxon>Symbiodinium</taxon>
    </lineage>
</organism>
<accession>A0A813B513</accession>
<gene>
    <name evidence="2" type="ORF">SNEC2469_LOCUS29563</name>
</gene>
<evidence type="ECO:0000256" key="1">
    <source>
        <dbReference type="SAM" id="SignalP"/>
    </source>
</evidence>
<comment type="caution">
    <text evidence="2">The sequence shown here is derived from an EMBL/GenBank/DDBJ whole genome shotgun (WGS) entry which is preliminary data.</text>
</comment>
<dbReference type="OrthoDB" id="427375at2759"/>
<keyword evidence="1" id="KW-0732">Signal</keyword>
<feature type="chain" id="PRO_5032977744" description="Lipid-binding serum glycoprotein N-terminal domain-containing protein" evidence="1">
    <location>
        <begin position="19"/>
        <end position="302"/>
    </location>
</feature>
<name>A0A813B513_9DINO</name>
<reference evidence="2" key="1">
    <citation type="submission" date="2021-02" db="EMBL/GenBank/DDBJ databases">
        <authorList>
            <person name="Dougan E. K."/>
            <person name="Rhodes N."/>
            <person name="Thang M."/>
            <person name="Chan C."/>
        </authorList>
    </citation>
    <scope>NUCLEOTIDE SEQUENCE</scope>
</reference>
<evidence type="ECO:0000313" key="2">
    <source>
        <dbReference type="EMBL" id="CAE7890430.1"/>
    </source>
</evidence>
<protein>
    <recommendedName>
        <fullName evidence="4">Lipid-binding serum glycoprotein N-terminal domain-containing protein</fullName>
    </recommendedName>
</protein>
<feature type="signal peptide" evidence="1">
    <location>
        <begin position="1"/>
        <end position="18"/>
    </location>
</feature>